<organism evidence="1 2">
    <name type="scientific">Trifolium pratense</name>
    <name type="common">Red clover</name>
    <dbReference type="NCBI Taxonomy" id="57577"/>
    <lineage>
        <taxon>Eukaryota</taxon>
        <taxon>Viridiplantae</taxon>
        <taxon>Streptophyta</taxon>
        <taxon>Embryophyta</taxon>
        <taxon>Tracheophyta</taxon>
        <taxon>Spermatophyta</taxon>
        <taxon>Magnoliopsida</taxon>
        <taxon>eudicotyledons</taxon>
        <taxon>Gunneridae</taxon>
        <taxon>Pentapetalae</taxon>
        <taxon>rosids</taxon>
        <taxon>fabids</taxon>
        <taxon>Fabales</taxon>
        <taxon>Fabaceae</taxon>
        <taxon>Papilionoideae</taxon>
        <taxon>50 kb inversion clade</taxon>
        <taxon>NPAAA clade</taxon>
        <taxon>Hologalegina</taxon>
        <taxon>IRL clade</taxon>
        <taxon>Trifolieae</taxon>
        <taxon>Trifolium</taxon>
    </lineage>
</organism>
<dbReference type="Proteomes" id="UP001177021">
    <property type="component" value="Unassembled WGS sequence"/>
</dbReference>
<comment type="caution">
    <text evidence="1">The sequence shown here is derived from an EMBL/GenBank/DDBJ whole genome shotgun (WGS) entry which is preliminary data.</text>
</comment>
<reference evidence="1" key="1">
    <citation type="submission" date="2023-10" db="EMBL/GenBank/DDBJ databases">
        <authorList>
            <person name="Rodriguez Cubillos JULIANA M."/>
            <person name="De Vega J."/>
        </authorList>
    </citation>
    <scope>NUCLEOTIDE SEQUENCE</scope>
</reference>
<proteinExistence type="predicted"/>
<name>A0ACB0MEV9_TRIPR</name>
<evidence type="ECO:0000313" key="2">
    <source>
        <dbReference type="Proteomes" id="UP001177021"/>
    </source>
</evidence>
<protein>
    <submittedName>
        <fullName evidence="1">Uncharacterized protein</fullName>
    </submittedName>
</protein>
<keyword evidence="2" id="KW-1185">Reference proteome</keyword>
<evidence type="ECO:0000313" key="1">
    <source>
        <dbReference type="EMBL" id="CAJ2679231.1"/>
    </source>
</evidence>
<accession>A0ACB0MEV9</accession>
<sequence length="85" mass="10557">MLFFWFYVASSNKKVRNGFLFIWHLTLWVLWKARNARIFNNVVKDPKDLVEEVKVMAWRWSVHRLKIASCLLYEWQQQPCYCFRR</sequence>
<gene>
    <name evidence="1" type="ORF">MILVUS5_LOCUS41368</name>
</gene>
<dbReference type="EMBL" id="CASHSV030000823">
    <property type="protein sequence ID" value="CAJ2679231.1"/>
    <property type="molecule type" value="Genomic_DNA"/>
</dbReference>